<dbReference type="WBParaSite" id="ECPE_0000374601-mRNA-1">
    <property type="protein sequence ID" value="ECPE_0000374601-mRNA-1"/>
    <property type="gene ID" value="ECPE_0000374601"/>
</dbReference>
<gene>
    <name evidence="9" type="primary">inx</name>
    <name evidence="11" type="ORF">ECPE_LOCUS3743</name>
</gene>
<dbReference type="InterPro" id="IPR000990">
    <property type="entry name" value="Innexin"/>
</dbReference>
<evidence type="ECO:0000313" key="12">
    <source>
        <dbReference type="Proteomes" id="UP000272942"/>
    </source>
</evidence>
<dbReference type="PROSITE" id="PS51013">
    <property type="entry name" value="PANNEXIN"/>
    <property type="match status" value="2"/>
</dbReference>
<reference evidence="13" key="1">
    <citation type="submission" date="2016-06" db="UniProtKB">
        <authorList>
            <consortium name="WormBaseParasite"/>
        </authorList>
    </citation>
    <scope>IDENTIFICATION</scope>
</reference>
<feature type="transmembrane region" description="Helical" evidence="9">
    <location>
        <begin position="371"/>
        <end position="391"/>
    </location>
</feature>
<organism evidence="13">
    <name type="scientific">Echinostoma caproni</name>
    <dbReference type="NCBI Taxonomy" id="27848"/>
    <lineage>
        <taxon>Eukaryota</taxon>
        <taxon>Metazoa</taxon>
        <taxon>Spiralia</taxon>
        <taxon>Lophotrochozoa</taxon>
        <taxon>Platyhelminthes</taxon>
        <taxon>Trematoda</taxon>
        <taxon>Digenea</taxon>
        <taxon>Plagiorchiida</taxon>
        <taxon>Echinostomata</taxon>
        <taxon>Echinostomatoidea</taxon>
        <taxon>Echinostomatidae</taxon>
        <taxon>Echinostoma</taxon>
    </lineage>
</organism>
<dbReference type="EMBL" id="UZAN01040655">
    <property type="protein sequence ID" value="VDP70436.1"/>
    <property type="molecule type" value="Genomic_DNA"/>
</dbReference>
<keyword evidence="6 9" id="KW-0406">Ion transport</keyword>
<name>A0A183A9V8_9TREM</name>
<dbReference type="GO" id="GO:0005886">
    <property type="term" value="C:plasma membrane"/>
    <property type="evidence" value="ECO:0007669"/>
    <property type="project" value="UniProtKB-SubCell"/>
</dbReference>
<evidence type="ECO:0000256" key="4">
    <source>
        <dbReference type="ARBA" id="ARBA00022692"/>
    </source>
</evidence>
<evidence type="ECO:0000256" key="9">
    <source>
        <dbReference type="RuleBase" id="RU010713"/>
    </source>
</evidence>
<evidence type="ECO:0000256" key="5">
    <source>
        <dbReference type="ARBA" id="ARBA00022989"/>
    </source>
</evidence>
<comment type="subcellular location">
    <subcellularLocation>
        <location evidence="1 9">Cell membrane</location>
        <topology evidence="1 9">Multi-pass membrane protein</topology>
    </subcellularLocation>
</comment>
<feature type="region of interest" description="Disordered" evidence="10">
    <location>
        <begin position="823"/>
        <end position="848"/>
    </location>
</feature>
<feature type="transmembrane region" description="Helical" evidence="9">
    <location>
        <begin position="686"/>
        <end position="709"/>
    </location>
</feature>
<feature type="transmembrane region" description="Helical" evidence="9">
    <location>
        <begin position="597"/>
        <end position="617"/>
    </location>
</feature>
<comment type="function">
    <text evidence="9">Structural component of the gap junctions.</text>
</comment>
<accession>A0A183A9V8</accession>
<dbReference type="Pfam" id="PF00876">
    <property type="entry name" value="Innexin"/>
    <property type="match status" value="2"/>
</dbReference>
<evidence type="ECO:0000256" key="1">
    <source>
        <dbReference type="ARBA" id="ARBA00004651"/>
    </source>
</evidence>
<evidence type="ECO:0000256" key="7">
    <source>
        <dbReference type="ARBA" id="ARBA00023136"/>
    </source>
</evidence>
<evidence type="ECO:0000256" key="3">
    <source>
        <dbReference type="ARBA" id="ARBA00022475"/>
    </source>
</evidence>
<keyword evidence="2 9" id="KW-0813">Transport</keyword>
<feature type="transmembrane region" description="Helical" evidence="9">
    <location>
        <begin position="278"/>
        <end position="300"/>
    </location>
</feature>
<evidence type="ECO:0000256" key="6">
    <source>
        <dbReference type="ARBA" id="ARBA00023065"/>
    </source>
</evidence>
<comment type="similarity">
    <text evidence="9">Belongs to the pannexin family.</text>
</comment>
<evidence type="ECO:0000313" key="11">
    <source>
        <dbReference type="EMBL" id="VDP70436.1"/>
    </source>
</evidence>
<keyword evidence="3" id="KW-1003">Cell membrane</keyword>
<dbReference type="GO" id="GO:0034220">
    <property type="term" value="P:monoatomic ion transmembrane transport"/>
    <property type="evidence" value="ECO:0007669"/>
    <property type="project" value="UniProtKB-KW"/>
</dbReference>
<evidence type="ECO:0000256" key="8">
    <source>
        <dbReference type="ARBA" id="ARBA00023303"/>
    </source>
</evidence>
<reference evidence="11 12" key="2">
    <citation type="submission" date="2018-11" db="EMBL/GenBank/DDBJ databases">
        <authorList>
            <consortium name="Pathogen Informatics"/>
        </authorList>
    </citation>
    <scope>NUCLEOTIDE SEQUENCE [LARGE SCALE GENOMIC DNA]</scope>
    <source>
        <strain evidence="11 12">Egypt</strain>
    </source>
</reference>
<evidence type="ECO:0000256" key="10">
    <source>
        <dbReference type="SAM" id="MobiDB-lite"/>
    </source>
</evidence>
<feature type="region of interest" description="Disordered" evidence="10">
    <location>
        <begin position="473"/>
        <end position="505"/>
    </location>
</feature>
<feature type="transmembrane region" description="Helical" evidence="9">
    <location>
        <begin position="28"/>
        <end position="46"/>
    </location>
</feature>
<dbReference type="PRINTS" id="PR01262">
    <property type="entry name" value="INNEXIN"/>
</dbReference>
<evidence type="ECO:0000313" key="13">
    <source>
        <dbReference type="WBParaSite" id="ECPE_0000374601-mRNA-1"/>
    </source>
</evidence>
<feature type="transmembrane region" description="Helical" evidence="9">
    <location>
        <begin position="109"/>
        <end position="128"/>
    </location>
</feature>
<keyword evidence="4 9" id="KW-0812">Transmembrane</keyword>
<sequence>MVAAQFLDYVSKFQVATYVGVEDFSDKFNFLVTVMVLSLCATIVTVKQYMMKPISCYMATDLGGKNLLDYVENYCWVQGTVPISFAGHIPETDEGWSTLEDQKLLYYQWVPFVLGLQCIMFYIPRLIWQMICYNRTGTDIQHLVLSANQAVHETDEKRDKMVQHVARTLEQLLFQQQQHRALAHNHVINQDSNAKADDSHLNEKTIPTGNGFFQMRPLRDPKAPPHDMERNANPETNLYDGHSDHFGGERSQSLAGSVCSRLWRATCLHRFDRHRGTCLSLAYLLLKLLYLGNAIGQLFLMQHFLGFQRGDGDFGFGVAVLHNILNGRDWEATLIFPRVAYCYAPVKHLGTSTNTATAQCVLPVNMLNEKIYIFLWWWVLFVASLTAFSLIRWSLRMLSRTGPVDFVTRYLVLREHFDSRDSGLLHEFVQKFLRRDGVFLLKMISYNAGELVTSDVLAQIWARYRAKRLGLPIPGDPTKKKNEEEEVNQPAANLDTKPTAPQESVVTDKPGVMTVLPNPCAPYPMEDKLLPKLDAAPITLATRSVPYPPPKPPWLQLILIALMHREYRVGPLSELRRRIWKFCSLLVVSKRLGTRLFFTYMLIKMLYLLNGIGQLFMMERFLGLNRRNYTLFGISIAHDILVGKDWEVTLVFPRVGFCLVPVRHMGSRNYVTSQCVLPVNMLNERIYVFLWFWIVLACTLTAISIPTWFIRMSYQKSQTCFIKKYLKLGEVLSRKDRAMVEKFKRQFLRHDGIFLLQMIALNAGDLICSDIVCQLWKVFKARYFYRDLTRGPEEDNDWLIDQVQTEEGKLARGGSMSRLVLSADAKPSAPKRRPHDEESGLNEKINFA</sequence>
<dbReference type="PANTHER" id="PTHR11893:SF36">
    <property type="entry name" value="INNEXIN-5"/>
    <property type="match status" value="1"/>
</dbReference>
<dbReference type="OrthoDB" id="5867527at2759"/>
<protein>
    <recommendedName>
        <fullName evidence="9">Innexin</fullName>
    </recommendedName>
</protein>
<dbReference type="GO" id="GO:0005921">
    <property type="term" value="C:gap junction"/>
    <property type="evidence" value="ECO:0007669"/>
    <property type="project" value="UniProtKB-UniRule"/>
</dbReference>
<dbReference type="Proteomes" id="UP000272942">
    <property type="component" value="Unassembled WGS sequence"/>
</dbReference>
<dbReference type="AlphaFoldDB" id="A0A183A9V8"/>
<keyword evidence="7 9" id="KW-0472">Membrane</keyword>
<keyword evidence="5 9" id="KW-1133">Transmembrane helix</keyword>
<evidence type="ECO:0000256" key="2">
    <source>
        <dbReference type="ARBA" id="ARBA00022448"/>
    </source>
</evidence>
<comment type="caution">
    <text evidence="9">Lacks conserved residue(s) required for the propagation of feature annotation.</text>
</comment>
<keyword evidence="8 9" id="KW-0407">Ion channel</keyword>
<keyword evidence="12" id="KW-1185">Reference proteome</keyword>
<dbReference type="PANTHER" id="PTHR11893">
    <property type="entry name" value="INNEXIN"/>
    <property type="match status" value="1"/>
</dbReference>
<proteinExistence type="inferred from homology"/>